<comment type="caution">
    <text evidence="3">The sequence shown here is derived from an EMBL/GenBank/DDBJ whole genome shotgun (WGS) entry which is preliminary data.</text>
</comment>
<dbReference type="OrthoDB" id="8450798at2"/>
<dbReference type="Proteomes" id="UP000033699">
    <property type="component" value="Unassembled WGS sequence"/>
</dbReference>
<evidence type="ECO:0000313" key="3">
    <source>
        <dbReference type="EMBL" id="KJS58862.1"/>
    </source>
</evidence>
<dbReference type="EMBL" id="JZKH01000088">
    <property type="protein sequence ID" value="KJS58862.1"/>
    <property type="molecule type" value="Genomic_DNA"/>
</dbReference>
<dbReference type="InterPro" id="IPR025736">
    <property type="entry name" value="PucR_C-HTH_dom"/>
</dbReference>
<sequence>MPPTLASVVRNTSLHLTVLAGADHLERPVRWVHTSELDDPTPFLEGGELLLTTGIKLGRTAAQLQAYVHRLADAGVVGLGLGVGLSHTEVPQPLVEAAAQRGLPLLRVPEPTPFIAISKVVSAALAAEQYEAVTTSFEAQEELTRAALGKDGTTAVVRRLAARLGGWAALYDGSGALSVVAPDWAARRAGRLAAEVDRLRRRPAPSSAALQGRSPGIDTADEDYVVVQSLGADRRARGFLAVGTEDRITPTERYVLNAAVALLTLTLERSRELRQAEERMGAALLRMVLAGEVATARQVAAGLFGGLPEGTVRVLVAGAGAAAADAAEALGELGDRAEQAGGRVGEKLLVARGEGAHGPRLVVLALDNGAVHRACLGAVEEHEGLSLGVSAPAALEDAGTAHAQAERALAVALRGGRRSVDHEEVGAGSLLPLLGEEAVTAFAEGLLRPLREHDRTARGDLVASLRAWLSRHGQWDAAAADLGVHRHTLRYRMRRVEELLGRSLDDTDVRMELWLALRSGEE</sequence>
<dbReference type="AlphaFoldDB" id="A0A0F2TAV8"/>
<accession>A0A0F2TAV8</accession>
<dbReference type="PANTHER" id="PTHR33744:SF1">
    <property type="entry name" value="DNA-BINDING TRANSCRIPTIONAL ACTIVATOR ADER"/>
    <property type="match status" value="1"/>
</dbReference>
<protein>
    <submittedName>
        <fullName evidence="3">PucR family transcriptional regulator</fullName>
    </submittedName>
</protein>
<feature type="domain" description="PucR C-terminal helix-turn-helix" evidence="2">
    <location>
        <begin position="461"/>
        <end position="518"/>
    </location>
</feature>
<evidence type="ECO:0000259" key="1">
    <source>
        <dbReference type="Pfam" id="PF07905"/>
    </source>
</evidence>
<evidence type="ECO:0000313" key="4">
    <source>
        <dbReference type="Proteomes" id="UP000033699"/>
    </source>
</evidence>
<dbReference type="InterPro" id="IPR042070">
    <property type="entry name" value="PucR_C-HTH_sf"/>
</dbReference>
<dbReference type="InterPro" id="IPR051448">
    <property type="entry name" value="CdaR-like_regulators"/>
</dbReference>
<dbReference type="Gene3D" id="1.10.10.2840">
    <property type="entry name" value="PucR C-terminal helix-turn-helix domain"/>
    <property type="match status" value="1"/>
</dbReference>
<dbReference type="RefSeq" id="WP_045702951.1">
    <property type="nucleotide sequence ID" value="NZ_JZKH01000088.1"/>
</dbReference>
<reference evidence="3 4" key="1">
    <citation type="submission" date="2015-02" db="EMBL/GenBank/DDBJ databases">
        <authorList>
            <person name="Ju K.-S."/>
            <person name="Doroghazi J.R."/>
            <person name="Metcalf W."/>
        </authorList>
    </citation>
    <scope>NUCLEOTIDE SEQUENCE [LARGE SCALE GENOMIC DNA]</scope>
    <source>
        <strain evidence="3 4">ATCC 31215</strain>
    </source>
</reference>
<dbReference type="InterPro" id="IPR012914">
    <property type="entry name" value="PucR_dom"/>
</dbReference>
<organism evidence="3 4">
    <name type="scientific">Streptomyces rubellomurinus (strain ATCC 31215)</name>
    <dbReference type="NCBI Taxonomy" id="359131"/>
    <lineage>
        <taxon>Bacteria</taxon>
        <taxon>Bacillati</taxon>
        <taxon>Actinomycetota</taxon>
        <taxon>Actinomycetes</taxon>
        <taxon>Kitasatosporales</taxon>
        <taxon>Streptomycetaceae</taxon>
        <taxon>Streptomyces</taxon>
    </lineage>
</organism>
<proteinExistence type="predicted"/>
<dbReference type="PANTHER" id="PTHR33744">
    <property type="entry name" value="CARBOHYDRATE DIACID REGULATOR"/>
    <property type="match status" value="1"/>
</dbReference>
<name>A0A0F2TAV8_STRR3</name>
<evidence type="ECO:0000259" key="2">
    <source>
        <dbReference type="Pfam" id="PF13556"/>
    </source>
</evidence>
<dbReference type="Pfam" id="PF13556">
    <property type="entry name" value="HTH_30"/>
    <property type="match status" value="1"/>
</dbReference>
<feature type="domain" description="Purine catabolism PurC-like" evidence="1">
    <location>
        <begin position="8"/>
        <end position="124"/>
    </location>
</feature>
<dbReference type="PATRIC" id="fig|359131.3.peg.7643"/>
<keyword evidence="4" id="KW-1185">Reference proteome</keyword>
<dbReference type="Pfam" id="PF07905">
    <property type="entry name" value="PucR"/>
    <property type="match status" value="1"/>
</dbReference>
<gene>
    <name evidence="3" type="ORF">VM95_30700</name>
</gene>